<dbReference type="EMBL" id="JAXUIC010000005">
    <property type="protein sequence ID" value="KAK4591527.1"/>
    <property type="molecule type" value="Genomic_DNA"/>
</dbReference>
<accession>A0AAN7FF58</accession>
<organism evidence="1 2">
    <name type="scientific">Quercus rubra</name>
    <name type="common">Northern red oak</name>
    <name type="synonym">Quercus borealis</name>
    <dbReference type="NCBI Taxonomy" id="3512"/>
    <lineage>
        <taxon>Eukaryota</taxon>
        <taxon>Viridiplantae</taxon>
        <taxon>Streptophyta</taxon>
        <taxon>Embryophyta</taxon>
        <taxon>Tracheophyta</taxon>
        <taxon>Spermatophyta</taxon>
        <taxon>Magnoliopsida</taxon>
        <taxon>eudicotyledons</taxon>
        <taxon>Gunneridae</taxon>
        <taxon>Pentapetalae</taxon>
        <taxon>rosids</taxon>
        <taxon>fabids</taxon>
        <taxon>Fagales</taxon>
        <taxon>Fagaceae</taxon>
        <taxon>Quercus</taxon>
    </lineage>
</organism>
<proteinExistence type="predicted"/>
<gene>
    <name evidence="1" type="ORF">RGQ29_021653</name>
</gene>
<name>A0AAN7FF58_QUERU</name>
<keyword evidence="2" id="KW-1185">Reference proteome</keyword>
<dbReference type="AlphaFoldDB" id="A0AAN7FF58"/>
<reference evidence="1 2" key="1">
    <citation type="journal article" date="2023" name="G3 (Bethesda)">
        <title>A haplotype-resolved chromosome-scale genome for Quercus rubra L. provides insights into the genetics of adaptive traits for red oak species.</title>
        <authorList>
            <person name="Kapoor B."/>
            <person name="Jenkins J."/>
            <person name="Schmutz J."/>
            <person name="Zhebentyayeva T."/>
            <person name="Kuelheim C."/>
            <person name="Coggeshall M."/>
            <person name="Heim C."/>
            <person name="Lasky J.R."/>
            <person name="Leites L."/>
            <person name="Islam-Faridi N."/>
            <person name="Romero-Severson J."/>
            <person name="DeLeo V.L."/>
            <person name="Lucas S.M."/>
            <person name="Lazic D."/>
            <person name="Gailing O."/>
            <person name="Carlson J."/>
            <person name="Staton M."/>
        </authorList>
    </citation>
    <scope>NUCLEOTIDE SEQUENCE [LARGE SCALE GENOMIC DNA]</scope>
    <source>
        <strain evidence="1">Pseudo-F2</strain>
    </source>
</reference>
<comment type="caution">
    <text evidence="1">The sequence shown here is derived from an EMBL/GenBank/DDBJ whole genome shotgun (WGS) entry which is preliminary data.</text>
</comment>
<evidence type="ECO:0000313" key="1">
    <source>
        <dbReference type="EMBL" id="KAK4591527.1"/>
    </source>
</evidence>
<protein>
    <submittedName>
        <fullName evidence="1">Uncharacterized protein</fullName>
    </submittedName>
</protein>
<evidence type="ECO:0000313" key="2">
    <source>
        <dbReference type="Proteomes" id="UP001324115"/>
    </source>
</evidence>
<sequence length="134" mass="14655">MEDIESLSLSTASSKRPWQTVRAAFTLGSLVIAVSLEGMSLESLESSLMATCKESLKRTSGSVVLAVSKEEMLEKHEFGYRVTLHTALSEAAGVTSVAGTELDEGDDELFRLCIMVPASTPMIRANRTMEPWRR</sequence>
<dbReference type="Proteomes" id="UP001324115">
    <property type="component" value="Unassembled WGS sequence"/>
</dbReference>